<dbReference type="InterPro" id="IPR004154">
    <property type="entry name" value="Anticodon-bd"/>
</dbReference>
<evidence type="ECO:0000256" key="2">
    <source>
        <dbReference type="ARBA" id="ARBA00022741"/>
    </source>
</evidence>
<dbReference type="NCBIfam" id="TIGR00442">
    <property type="entry name" value="hisS"/>
    <property type="match status" value="1"/>
</dbReference>
<dbReference type="EMBL" id="MHJJ01000002">
    <property type="protein sequence ID" value="OGY66351.1"/>
    <property type="molecule type" value="Genomic_DNA"/>
</dbReference>
<gene>
    <name evidence="5" type="primary">hisS</name>
    <name evidence="8" type="ORF">A3A16_00070</name>
</gene>
<dbReference type="InterPro" id="IPR045864">
    <property type="entry name" value="aa-tRNA-synth_II/BPL/LPL"/>
</dbReference>
<dbReference type="SUPFAM" id="SSF52954">
    <property type="entry name" value="Class II aaRS ABD-related"/>
    <property type="match status" value="1"/>
</dbReference>
<feature type="binding site" evidence="6">
    <location>
        <position position="130"/>
    </location>
    <ligand>
        <name>L-histidine</name>
        <dbReference type="ChEBI" id="CHEBI:57595"/>
    </ligand>
</feature>
<keyword evidence="3 5" id="KW-0030">Aminoacyl-tRNA synthetase</keyword>
<dbReference type="Pfam" id="PF13393">
    <property type="entry name" value="tRNA-synt_His"/>
    <property type="match status" value="1"/>
</dbReference>
<dbReference type="CDD" id="cd00773">
    <property type="entry name" value="HisRS-like_core"/>
    <property type="match status" value="1"/>
</dbReference>
<dbReference type="InterPro" id="IPR041715">
    <property type="entry name" value="HisRS-like_core"/>
</dbReference>
<dbReference type="GO" id="GO:0004821">
    <property type="term" value="F:histidine-tRNA ligase activity"/>
    <property type="evidence" value="ECO:0007669"/>
    <property type="project" value="UniProtKB-UniRule"/>
</dbReference>
<keyword evidence="5" id="KW-0963">Cytoplasm</keyword>
<proteinExistence type="inferred from homology"/>
<evidence type="ECO:0000256" key="4">
    <source>
        <dbReference type="ARBA" id="ARBA00047639"/>
    </source>
</evidence>
<feature type="binding site" evidence="6">
    <location>
        <begin position="81"/>
        <end position="83"/>
    </location>
    <ligand>
        <name>L-histidine</name>
        <dbReference type="ChEBI" id="CHEBI:57595"/>
    </ligand>
</feature>
<comment type="subunit">
    <text evidence="5">Homodimer.</text>
</comment>
<dbReference type="InterPro" id="IPR036621">
    <property type="entry name" value="Anticodon-bd_dom_sf"/>
</dbReference>
<evidence type="ECO:0000256" key="3">
    <source>
        <dbReference type="ARBA" id="ARBA00023146"/>
    </source>
</evidence>
<protein>
    <recommendedName>
        <fullName evidence="5">Histidine--tRNA ligase</fullName>
        <ecNumber evidence="5">6.1.1.21</ecNumber>
    </recommendedName>
    <alternativeName>
        <fullName evidence="5">Histidyl-tRNA synthetase</fullName>
        <shortName evidence="5">HisRS</shortName>
    </alternativeName>
</protein>
<feature type="binding site" evidence="6">
    <location>
        <position position="126"/>
    </location>
    <ligand>
        <name>L-histidine</name>
        <dbReference type="ChEBI" id="CHEBI:57595"/>
    </ligand>
</feature>
<dbReference type="PANTHER" id="PTHR43707">
    <property type="entry name" value="HISTIDYL-TRNA SYNTHETASE"/>
    <property type="match status" value="1"/>
</dbReference>
<dbReference type="InterPro" id="IPR004516">
    <property type="entry name" value="HisRS/HisZ"/>
</dbReference>
<dbReference type="Gene3D" id="3.30.930.10">
    <property type="entry name" value="Bira Bifunctional Protein, Domain 2"/>
    <property type="match status" value="1"/>
</dbReference>
<accession>A0A1G1ZPE0</accession>
<reference evidence="8 9" key="1">
    <citation type="journal article" date="2016" name="Nat. Commun.">
        <title>Thousands of microbial genomes shed light on interconnected biogeochemical processes in an aquifer system.</title>
        <authorList>
            <person name="Anantharaman K."/>
            <person name="Brown C.T."/>
            <person name="Hug L.A."/>
            <person name="Sharon I."/>
            <person name="Castelle C.J."/>
            <person name="Probst A.J."/>
            <person name="Thomas B.C."/>
            <person name="Singh A."/>
            <person name="Wilkins M.J."/>
            <person name="Karaoz U."/>
            <person name="Brodie E.L."/>
            <person name="Williams K.H."/>
            <person name="Hubbard S.S."/>
            <person name="Banfield J.F."/>
        </authorList>
    </citation>
    <scope>NUCLEOTIDE SEQUENCE [LARGE SCALE GENOMIC DNA]</scope>
</reference>
<evidence type="ECO:0000256" key="1">
    <source>
        <dbReference type="ARBA" id="ARBA00008226"/>
    </source>
</evidence>
<comment type="catalytic activity">
    <reaction evidence="4 5">
        <text>tRNA(His) + L-histidine + ATP = L-histidyl-tRNA(His) + AMP + diphosphate + H(+)</text>
        <dbReference type="Rhea" id="RHEA:17313"/>
        <dbReference type="Rhea" id="RHEA-COMP:9665"/>
        <dbReference type="Rhea" id="RHEA-COMP:9689"/>
        <dbReference type="ChEBI" id="CHEBI:15378"/>
        <dbReference type="ChEBI" id="CHEBI:30616"/>
        <dbReference type="ChEBI" id="CHEBI:33019"/>
        <dbReference type="ChEBI" id="CHEBI:57595"/>
        <dbReference type="ChEBI" id="CHEBI:78442"/>
        <dbReference type="ChEBI" id="CHEBI:78527"/>
        <dbReference type="ChEBI" id="CHEBI:456215"/>
        <dbReference type="EC" id="6.1.1.21"/>
    </reaction>
</comment>
<keyword evidence="2 5" id="KW-0547">Nucleotide-binding</keyword>
<dbReference type="InterPro" id="IPR015807">
    <property type="entry name" value="His-tRNA-ligase"/>
</dbReference>
<dbReference type="GO" id="GO:0005524">
    <property type="term" value="F:ATP binding"/>
    <property type="evidence" value="ECO:0007669"/>
    <property type="project" value="UniProtKB-UniRule"/>
</dbReference>
<dbReference type="PANTHER" id="PTHR43707:SF1">
    <property type="entry name" value="HISTIDINE--TRNA LIGASE, MITOCHONDRIAL-RELATED"/>
    <property type="match status" value="1"/>
</dbReference>
<comment type="subcellular location">
    <subcellularLocation>
        <location evidence="5">Cytoplasm</location>
    </subcellularLocation>
</comment>
<dbReference type="EC" id="6.1.1.21" evidence="5"/>
<evidence type="ECO:0000313" key="8">
    <source>
        <dbReference type="EMBL" id="OGY66351.1"/>
    </source>
</evidence>
<dbReference type="InterPro" id="IPR006195">
    <property type="entry name" value="aa-tRNA-synth_II"/>
</dbReference>
<keyword evidence="5" id="KW-0067">ATP-binding</keyword>
<evidence type="ECO:0000259" key="7">
    <source>
        <dbReference type="PROSITE" id="PS50862"/>
    </source>
</evidence>
<dbReference type="STRING" id="1798407.A3A16_00070"/>
<feature type="binding site" evidence="6">
    <location>
        <position position="258"/>
    </location>
    <ligand>
        <name>L-histidine</name>
        <dbReference type="ChEBI" id="CHEBI:57595"/>
    </ligand>
</feature>
<dbReference type="PROSITE" id="PS50862">
    <property type="entry name" value="AA_TRNA_LIGASE_II"/>
    <property type="match status" value="1"/>
</dbReference>
<dbReference type="GO" id="GO:0005737">
    <property type="term" value="C:cytoplasm"/>
    <property type="evidence" value="ECO:0007669"/>
    <property type="project" value="UniProtKB-SubCell"/>
</dbReference>
<feature type="binding site" evidence="6">
    <location>
        <begin position="262"/>
        <end position="263"/>
    </location>
    <ligand>
        <name>L-histidine</name>
        <dbReference type="ChEBI" id="CHEBI:57595"/>
    </ligand>
</feature>
<keyword evidence="5" id="KW-0648">Protein biosynthesis</keyword>
<name>A0A1G1ZPE0_9BACT</name>
<dbReference type="HAMAP" id="MF_00127">
    <property type="entry name" value="His_tRNA_synth"/>
    <property type="match status" value="1"/>
</dbReference>
<dbReference type="SUPFAM" id="SSF55681">
    <property type="entry name" value="Class II aaRS and biotin synthetases"/>
    <property type="match status" value="1"/>
</dbReference>
<comment type="caution">
    <text evidence="8">The sequence shown here is derived from an EMBL/GenBank/DDBJ whole genome shotgun (WGS) entry which is preliminary data.</text>
</comment>
<sequence>MALQTPKGMHDILPQDQVFWNRIKRQVKEIAEYYSFLRIDTPILERAELFERSLGETTDVVEKQMFVFKSKGKDRLVLRPEGTASIARAYIQHGLSHIAQPLKLYYEGPMFRYEQPQAGRFRQFHQAGFEMISHDDDPIYDAQVILACYRAIEGLKIKKLTIQINTIGCKNCRPAYRQKLQNYYKSRERHLCRDCRRRLTTNPLRLLDCQNKDCQDLKKDAPIMLDNLCGFCNSHFKAVLEYIEELKLPYNLNNHLVRGLDYYNRTVFEIFAEGFYSALAGGGRYDYLIELLGGRHSSAVGGAIGLERLIEVIKASNIIFPMKTKNKVFLIHIGNLAKKKSLTLIEELRNNNIDILESLGKDSLKAQLRSADKFKCPLALIFGQKEAFEESIIIRDLHYGTQETVPLKKMADVIKRKLK</sequence>
<organism evidence="8 9">
    <name type="scientific">Candidatus Harrisonbacteria bacterium RIFCSPLOWO2_01_FULL_44_18</name>
    <dbReference type="NCBI Taxonomy" id="1798407"/>
    <lineage>
        <taxon>Bacteria</taxon>
        <taxon>Candidatus Harrisoniibacteriota</taxon>
    </lineage>
</organism>
<dbReference type="GO" id="GO:0006427">
    <property type="term" value="P:histidyl-tRNA aminoacylation"/>
    <property type="evidence" value="ECO:0007669"/>
    <property type="project" value="UniProtKB-UniRule"/>
</dbReference>
<dbReference type="AlphaFoldDB" id="A0A1G1ZPE0"/>
<feature type="binding site" evidence="6">
    <location>
        <position position="112"/>
    </location>
    <ligand>
        <name>L-histidine</name>
        <dbReference type="ChEBI" id="CHEBI:57595"/>
    </ligand>
</feature>
<evidence type="ECO:0000313" key="9">
    <source>
        <dbReference type="Proteomes" id="UP000177942"/>
    </source>
</evidence>
<evidence type="ECO:0000256" key="6">
    <source>
        <dbReference type="PIRSR" id="PIRSR001549-1"/>
    </source>
</evidence>
<dbReference type="Proteomes" id="UP000177942">
    <property type="component" value="Unassembled WGS sequence"/>
</dbReference>
<feature type="domain" description="Aminoacyl-transfer RNA synthetases class-II family profile" evidence="7">
    <location>
        <begin position="20"/>
        <end position="321"/>
    </location>
</feature>
<keyword evidence="5 8" id="KW-0436">Ligase</keyword>
<dbReference type="Gene3D" id="3.40.50.800">
    <property type="entry name" value="Anticodon-binding domain"/>
    <property type="match status" value="1"/>
</dbReference>
<comment type="similarity">
    <text evidence="1 5">Belongs to the class-II aminoacyl-tRNA synthetase family.</text>
</comment>
<evidence type="ECO:0000256" key="5">
    <source>
        <dbReference type="HAMAP-Rule" id="MF_00127"/>
    </source>
</evidence>
<dbReference type="Pfam" id="PF03129">
    <property type="entry name" value="HGTP_anticodon"/>
    <property type="match status" value="1"/>
</dbReference>
<dbReference type="PIRSF" id="PIRSF001549">
    <property type="entry name" value="His-tRNA_synth"/>
    <property type="match status" value="1"/>
</dbReference>